<accession>A0ABP1BN20</accession>
<protein>
    <submittedName>
        <fullName evidence="1">Uncharacterized protein</fullName>
    </submittedName>
</protein>
<keyword evidence="2" id="KW-1185">Reference proteome</keyword>
<dbReference type="Proteomes" id="UP001497522">
    <property type="component" value="Chromosome 5"/>
</dbReference>
<evidence type="ECO:0000313" key="1">
    <source>
        <dbReference type="EMBL" id="CAK9877191.1"/>
    </source>
</evidence>
<evidence type="ECO:0000313" key="2">
    <source>
        <dbReference type="Proteomes" id="UP001497522"/>
    </source>
</evidence>
<gene>
    <name evidence="1" type="ORF">CSSPJE1EN2_LOCUS19233</name>
</gene>
<proteinExistence type="predicted"/>
<sequence length="125" mass="13627">MDGCSLCLEDYSSKLSTISWAPTLESQPSHKKPDWFGTQFLLKSASPICVQSSCQRVVVIVHPTEEASIVMESLITTTTITAVTAANNRRSDGLSPPTTGLASKHLCSWILCGIVFQRWLISSLL</sequence>
<organism evidence="1 2">
    <name type="scientific">Sphagnum jensenii</name>
    <dbReference type="NCBI Taxonomy" id="128206"/>
    <lineage>
        <taxon>Eukaryota</taxon>
        <taxon>Viridiplantae</taxon>
        <taxon>Streptophyta</taxon>
        <taxon>Embryophyta</taxon>
        <taxon>Bryophyta</taxon>
        <taxon>Sphagnophytina</taxon>
        <taxon>Sphagnopsida</taxon>
        <taxon>Sphagnales</taxon>
        <taxon>Sphagnaceae</taxon>
        <taxon>Sphagnum</taxon>
    </lineage>
</organism>
<name>A0ABP1BN20_9BRYO</name>
<reference evidence="1" key="1">
    <citation type="submission" date="2024-03" db="EMBL/GenBank/DDBJ databases">
        <authorList>
            <consortium name="ELIXIR-Norway"/>
            <consortium name="Elixir Norway"/>
        </authorList>
    </citation>
    <scope>NUCLEOTIDE SEQUENCE</scope>
</reference>
<dbReference type="EMBL" id="OZ023706">
    <property type="protein sequence ID" value="CAK9877191.1"/>
    <property type="molecule type" value="Genomic_DNA"/>
</dbReference>